<gene>
    <name evidence="3" type="ORF">D9758_001861</name>
</gene>
<keyword evidence="4" id="KW-1185">Reference proteome</keyword>
<dbReference type="SUPFAM" id="SSF49899">
    <property type="entry name" value="Concanavalin A-like lectins/glucanases"/>
    <property type="match status" value="1"/>
</dbReference>
<dbReference type="Pfam" id="PF26113">
    <property type="entry name" value="GH16_XgeA"/>
    <property type="match status" value="2"/>
</dbReference>
<feature type="domain" description="GH16" evidence="2">
    <location>
        <begin position="12"/>
        <end position="323"/>
    </location>
</feature>
<comment type="caution">
    <text evidence="3">The sequence shown here is derived from an EMBL/GenBank/DDBJ whole genome shotgun (WGS) entry which is preliminary data.</text>
</comment>
<evidence type="ECO:0000259" key="2">
    <source>
        <dbReference type="PROSITE" id="PS51762"/>
    </source>
</evidence>
<dbReference type="GO" id="GO:0004553">
    <property type="term" value="F:hydrolase activity, hydrolyzing O-glycosyl compounds"/>
    <property type="evidence" value="ECO:0007669"/>
    <property type="project" value="InterPro"/>
</dbReference>
<dbReference type="InterPro" id="IPR013320">
    <property type="entry name" value="ConA-like_dom_sf"/>
</dbReference>
<name>A0A8H5GT94_9AGAR</name>
<proteinExistence type="predicted"/>
<reference evidence="3 4" key="1">
    <citation type="journal article" date="2020" name="ISME J.">
        <title>Uncovering the hidden diversity of litter-decomposition mechanisms in mushroom-forming fungi.</title>
        <authorList>
            <person name="Floudas D."/>
            <person name="Bentzer J."/>
            <person name="Ahren D."/>
            <person name="Johansson T."/>
            <person name="Persson P."/>
            <person name="Tunlid A."/>
        </authorList>
    </citation>
    <scope>NUCLEOTIDE SEQUENCE [LARGE SCALE GENOMIC DNA]</scope>
    <source>
        <strain evidence="3 4">CBS 291.85</strain>
    </source>
</reference>
<dbReference type="PANTHER" id="PTHR10963:SF24">
    <property type="entry name" value="GLYCOSIDASE C21B10.07-RELATED"/>
    <property type="match status" value="1"/>
</dbReference>
<dbReference type="GO" id="GO:0009251">
    <property type="term" value="P:glucan catabolic process"/>
    <property type="evidence" value="ECO:0007669"/>
    <property type="project" value="TreeGrafter"/>
</dbReference>
<feature type="chain" id="PRO_5034125898" description="GH16 domain-containing protein" evidence="1">
    <location>
        <begin position="23"/>
        <end position="356"/>
    </location>
</feature>
<dbReference type="PROSITE" id="PS51762">
    <property type="entry name" value="GH16_2"/>
    <property type="match status" value="1"/>
</dbReference>
<organism evidence="3 4">
    <name type="scientific">Tetrapyrgos nigripes</name>
    <dbReference type="NCBI Taxonomy" id="182062"/>
    <lineage>
        <taxon>Eukaryota</taxon>
        <taxon>Fungi</taxon>
        <taxon>Dikarya</taxon>
        <taxon>Basidiomycota</taxon>
        <taxon>Agaricomycotina</taxon>
        <taxon>Agaricomycetes</taxon>
        <taxon>Agaricomycetidae</taxon>
        <taxon>Agaricales</taxon>
        <taxon>Marasmiineae</taxon>
        <taxon>Marasmiaceae</taxon>
        <taxon>Tetrapyrgos</taxon>
    </lineage>
</organism>
<evidence type="ECO:0000256" key="1">
    <source>
        <dbReference type="SAM" id="SignalP"/>
    </source>
</evidence>
<dbReference type="CDD" id="cd02181">
    <property type="entry name" value="GH16_fungal_Lam16A_glucanase"/>
    <property type="match status" value="1"/>
</dbReference>
<dbReference type="Gene3D" id="2.60.120.200">
    <property type="match status" value="1"/>
</dbReference>
<evidence type="ECO:0000313" key="4">
    <source>
        <dbReference type="Proteomes" id="UP000559256"/>
    </source>
</evidence>
<dbReference type="OrthoDB" id="192832at2759"/>
<dbReference type="InterPro" id="IPR050546">
    <property type="entry name" value="Glycosyl_Hydrlase_16"/>
</dbReference>
<dbReference type="Proteomes" id="UP000559256">
    <property type="component" value="Unassembled WGS sequence"/>
</dbReference>
<sequence>MFSIPYGPFVLLSFSFLPIVIAQQQPQVFQIPPVIPPVLHALQCEYRGHDFLSWIWNTFDDPTHGRVNYIDKATALASNLTFASDDKFIMRTDSTSFVPSASRGRNSNRIQSPDAFGNSILVLDVQHMPTGCATWPAFWTVSQGGPWPTGGEIDIIEGQFMYFLFSFYVTQGFIGVNLNTMNLASLHTLPQCAMPPIRAQTGQTVSTDCDSAVNYNQGCGVSSSNPRSYGPGFNACGGGWYVMERSDIGVKIWFFSRCEVASVPLEVQSLYSPTISTLAWPQPDAFFPFGENCSYNDHFDPHSIIFDTTLCGDWAGTAFATSGCGAAQCSDYVDQNPGAFVDSFWEINYLRVYLPS</sequence>
<feature type="signal peptide" evidence="1">
    <location>
        <begin position="1"/>
        <end position="22"/>
    </location>
</feature>
<dbReference type="EMBL" id="JAACJM010000010">
    <property type="protein sequence ID" value="KAF5370816.1"/>
    <property type="molecule type" value="Genomic_DNA"/>
</dbReference>
<dbReference type="InterPro" id="IPR000757">
    <property type="entry name" value="Beta-glucanase-like"/>
</dbReference>
<dbReference type="AlphaFoldDB" id="A0A8H5GT94"/>
<accession>A0A8H5GT94</accession>
<dbReference type="PANTHER" id="PTHR10963">
    <property type="entry name" value="GLYCOSYL HYDROLASE-RELATED"/>
    <property type="match status" value="1"/>
</dbReference>
<evidence type="ECO:0000313" key="3">
    <source>
        <dbReference type="EMBL" id="KAF5370816.1"/>
    </source>
</evidence>
<protein>
    <recommendedName>
        <fullName evidence="2">GH16 domain-containing protein</fullName>
    </recommendedName>
</protein>
<keyword evidence="1" id="KW-0732">Signal</keyword>